<evidence type="ECO:0000313" key="2">
    <source>
        <dbReference type="EMBL" id="KAK2197559.1"/>
    </source>
</evidence>
<gene>
    <name evidence="2" type="ORF">BdWA1_000561</name>
</gene>
<reference evidence="2" key="1">
    <citation type="journal article" date="2023" name="Nat. Microbiol.">
        <title>Babesia duncani multi-omics identifies virulence factors and drug targets.</title>
        <authorList>
            <person name="Singh P."/>
            <person name="Lonardi S."/>
            <person name="Liang Q."/>
            <person name="Vydyam P."/>
            <person name="Khabirova E."/>
            <person name="Fang T."/>
            <person name="Gihaz S."/>
            <person name="Thekkiniath J."/>
            <person name="Munshi M."/>
            <person name="Abel S."/>
            <person name="Ciampossin L."/>
            <person name="Batugedara G."/>
            <person name="Gupta M."/>
            <person name="Lu X.M."/>
            <person name="Lenz T."/>
            <person name="Chakravarty S."/>
            <person name="Cornillot E."/>
            <person name="Hu Y."/>
            <person name="Ma W."/>
            <person name="Gonzalez L.M."/>
            <person name="Sanchez S."/>
            <person name="Estrada K."/>
            <person name="Sanchez-Flores A."/>
            <person name="Montero E."/>
            <person name="Harb O.S."/>
            <person name="Le Roch K.G."/>
            <person name="Mamoun C.B."/>
        </authorList>
    </citation>
    <scope>NUCLEOTIDE SEQUENCE</scope>
    <source>
        <strain evidence="2">WA1</strain>
    </source>
</reference>
<evidence type="ECO:0000256" key="1">
    <source>
        <dbReference type="SAM" id="MobiDB-lite"/>
    </source>
</evidence>
<accession>A0AAD9UQ45</accession>
<dbReference type="EMBL" id="JALLKP010000001">
    <property type="protein sequence ID" value="KAK2197559.1"/>
    <property type="molecule type" value="Genomic_DNA"/>
</dbReference>
<dbReference type="GeneID" id="94334859"/>
<feature type="region of interest" description="Disordered" evidence="1">
    <location>
        <begin position="1167"/>
        <end position="1211"/>
    </location>
</feature>
<feature type="region of interest" description="Disordered" evidence="1">
    <location>
        <begin position="1121"/>
        <end position="1150"/>
    </location>
</feature>
<comment type="caution">
    <text evidence="2">The sequence shown here is derived from an EMBL/GenBank/DDBJ whole genome shotgun (WGS) entry which is preliminary data.</text>
</comment>
<feature type="compositionally biased region" description="Acidic residues" evidence="1">
    <location>
        <begin position="1182"/>
        <end position="1209"/>
    </location>
</feature>
<proteinExistence type="predicted"/>
<feature type="region of interest" description="Disordered" evidence="1">
    <location>
        <begin position="97"/>
        <end position="130"/>
    </location>
</feature>
<protein>
    <submittedName>
        <fullName evidence="2">Uncharacterized protein</fullName>
    </submittedName>
</protein>
<feature type="region of interest" description="Disordered" evidence="1">
    <location>
        <begin position="1852"/>
        <end position="1889"/>
    </location>
</feature>
<dbReference type="KEGG" id="bdw:94334859"/>
<name>A0AAD9UQ45_9APIC</name>
<feature type="compositionally biased region" description="Basic and acidic residues" evidence="1">
    <location>
        <begin position="584"/>
        <end position="597"/>
    </location>
</feature>
<feature type="region of interest" description="Disordered" evidence="1">
    <location>
        <begin position="1428"/>
        <end position="1491"/>
    </location>
</feature>
<keyword evidence="3" id="KW-1185">Reference proteome</keyword>
<organism evidence="2 3">
    <name type="scientific">Babesia duncani</name>
    <dbReference type="NCBI Taxonomy" id="323732"/>
    <lineage>
        <taxon>Eukaryota</taxon>
        <taxon>Sar</taxon>
        <taxon>Alveolata</taxon>
        <taxon>Apicomplexa</taxon>
        <taxon>Aconoidasida</taxon>
        <taxon>Piroplasmida</taxon>
        <taxon>Babesiidae</taxon>
        <taxon>Babesia</taxon>
    </lineage>
</organism>
<feature type="region of interest" description="Disordered" evidence="1">
    <location>
        <begin position="581"/>
        <end position="613"/>
    </location>
</feature>
<dbReference type="RefSeq" id="XP_067804401.1">
    <property type="nucleotide sequence ID" value="XM_067945610.1"/>
</dbReference>
<sequence length="2070" mass="235036">MPSFSKCIPSCFGKKRGEPRETTFINLSQVNLDDDDDSDHHQVHVEDYISPTDNMTAIKPMALFSPSTNNALLVSDRLHASVKETSAISIAHGWPSDTIIPSDCEKEEQTETLDEPGTSRVSPEPQSPLESAQVTDAIYLDLEESGACNTQQIQEFDLSPCTRTETEQSIESGILSQDRSVTSVQGHQALDSVDNDGDWESRIRQQLVASSQALAKNGLRSFCCLDDLAVSQSENQSGPENVPIFGRAVADGFSFTKFGEEYFSEAAAPVAFTWMQNDGSLVRYIADFVFYNKAERLVSLQDLGHSITELTMFGKLHHISLIHPVQTLIDAGHPLILNVQNIKKKLNMEPASNPLRIPKKLRIFPVKVRIVDWFFDFGQESSIWVTSINGVYYRLERSSGRFTHMYNGTQFLWDVIKPIIRNLPNPNSDIIEKLIQQITSGRLRNGDVITIKNIDVILDFIFTECRWHDFIFNQGRGKAIVEGLIRRIHPQHMVPESIVNLQWMHSSQLAIKYKDKFQVSLIPPIPATRQKRRRVQVETVKENIAIENEIKDEHMEIRSKVSGRIIKRGKHLELGYMDTVPIPKETKSAPRQVEKIEPPPTPPQQQEPPQEEKGIDHDALVQYEKKCVALALPSDFEYSNYNTESEGGSSDDGSCPVGTLELSNDWNIELSSPRYYPRDLPLRILGFYDADEIIDLVILSRSFSAGAIGSNPILPRLPMDILEALLLHSTSRDDTCKPEYPCTFKYKRPICLCDYIENVQANSTPTGLVSGYEWIKKHIRSKGLPTVPPESDIDHFYTGLLTPLADFAATHGFTTYLSNECRCEDLSDKKREVIERDLEGSITDSELVRNFIQTNGGCLYRGRFRRFGSDSNVWMPYVNSLRWNKRFKKVLRLVIGSSNYRYTIMEYTKNRDNFTISLDDRTEYVPLNLFFPHWDNSFGYHYKAMYSDQECFQVLPTFKLSLNVWEPEVVQEIEQMHDCVNSANARLEGLGLQQFKVVPLEIEQMEPVLGFGYKERVGALSTAQLLNPQMLCDYTWPFMMRVYLFYTLYTCKHKYKFSLNAAIWGDVATLRGETDLDDVDGVGEVASIEGDGSEGSEDTNEVLGADVGEEDNKVVGADATSEKVPGADVGNDIVEVPDTDSGGNEIPNIRNDLDNVKDVAEMTIVNAATLEGATNEKPENSNGDDEEEEEDPDDVDPDVDIDDELDDDELPARARSRGWGLNRYCPYYEFSIEWVPDARRTRHQTRGKISSECIEIAFQKMQASSFLHLDHKQRCAILAWLGEALCHSHVGRSFIDGRNEEFYQLKGQIVKGELGATQNAEVANADDGDNGNKRGGRRQKAQTREVTELEERYAQRNIWIGRDRYYNNYYFLGGEFGQRILVQTLPQTKFTAQRIARRAKILRLCSFGADRFKFDLMEFAKRFAQDRVFPPEDKPKRGRKQKKDPNAAPPKIPSKRASRAAQPRQEEVSNRLLIKRKKSRGRKARLKKPKLRRSRDFFDRQPTDHETVGSYFYYLKTIPPRHVWAIIDSPVKFKKITTRLSQYTVNERNLAMRMGAIESEFMQAPQGPLYMPIKPPSVAGQMLIALARGMYRMYREIVQVVTQTSVRIDPDTKTLLGEDDSAPTDETWLKWIARHFEKRIQLNNHVHATTSRAIMDACLGPIEIGETAMQLLELACIFEEILYRYQTIIWYNRSMWQRGIETCYGRIKSTIAKVQRQVETCLCRLVPNGPLDTLDPHMTHANENLAQCLELASVYIRQIEVHSRSWFDLLAFGRTLDTLGKLATAEQCTIFNSKALGTFCLMPTRLFQDLDEFKGTNLEDFSTELTHHVPTECLQVKMLHVTLVEVVVNTARETKPAQDPQPVDNPSDKEDKNPQDPPQIDTAPGDNTKIDDYFLLKGQDAAAKLQDHEKTQVPKCTHALLIHLESLACPHPDALETLDQDSAAELVPTLWRLAAQAGEPLGPVEPGGPLRNSQNDETVPIPRAYQGCPLEQFRIITPLHAKCLVPMQELQPYLQTPWIRDQACKHIQTGATGHVVRTGYANGDIWNSVTVKWDETSYTEQVNLWDIEPV</sequence>
<feature type="region of interest" description="Disordered" evidence="1">
    <location>
        <begin position="1321"/>
        <end position="1344"/>
    </location>
</feature>
<dbReference type="Proteomes" id="UP001214638">
    <property type="component" value="Unassembled WGS sequence"/>
</dbReference>
<evidence type="ECO:0000313" key="3">
    <source>
        <dbReference type="Proteomes" id="UP001214638"/>
    </source>
</evidence>
<feature type="compositionally biased region" description="Basic residues" evidence="1">
    <location>
        <begin position="1473"/>
        <end position="1491"/>
    </location>
</feature>